<proteinExistence type="predicted"/>
<feature type="compositionally biased region" description="Basic and acidic residues" evidence="1">
    <location>
        <begin position="166"/>
        <end position="178"/>
    </location>
</feature>
<evidence type="ECO:0000313" key="3">
    <source>
        <dbReference type="EMBL" id="MDI9238633.1"/>
    </source>
</evidence>
<comment type="caution">
    <text evidence="3">The sequence shown here is derived from an EMBL/GenBank/DDBJ whole genome shotgun (WGS) entry which is preliminary data.</text>
</comment>
<dbReference type="EMBL" id="JASGBI010000001">
    <property type="protein sequence ID" value="MDI9238633.1"/>
    <property type="molecule type" value="Genomic_DNA"/>
</dbReference>
<evidence type="ECO:0000256" key="1">
    <source>
        <dbReference type="SAM" id="MobiDB-lite"/>
    </source>
</evidence>
<reference evidence="3 4" key="1">
    <citation type="submission" date="2023-05" db="EMBL/GenBank/DDBJ databases">
        <title>Lysobacter sp. strain LF1 Genome sequencing and assembly.</title>
        <authorList>
            <person name="Jung Y."/>
        </authorList>
    </citation>
    <scope>NUCLEOTIDE SEQUENCE [LARGE SCALE GENOMIC DNA]</scope>
    <source>
        <strain evidence="3 4">LF1</strain>
    </source>
</reference>
<gene>
    <name evidence="3" type="ORF">QLQ15_06850</name>
</gene>
<dbReference type="Proteomes" id="UP001321580">
    <property type="component" value="Unassembled WGS sequence"/>
</dbReference>
<evidence type="ECO:0000256" key="2">
    <source>
        <dbReference type="SAM" id="SignalP"/>
    </source>
</evidence>
<feature type="compositionally biased region" description="Low complexity" evidence="1">
    <location>
        <begin position="182"/>
        <end position="208"/>
    </location>
</feature>
<organism evidence="3 4">
    <name type="scientific">Lysobacter stagni</name>
    <dbReference type="NCBI Taxonomy" id="3045172"/>
    <lineage>
        <taxon>Bacteria</taxon>
        <taxon>Pseudomonadati</taxon>
        <taxon>Pseudomonadota</taxon>
        <taxon>Gammaproteobacteria</taxon>
        <taxon>Lysobacterales</taxon>
        <taxon>Lysobacteraceae</taxon>
        <taxon>Lysobacter</taxon>
    </lineage>
</organism>
<feature type="region of interest" description="Disordered" evidence="1">
    <location>
        <begin position="160"/>
        <end position="223"/>
    </location>
</feature>
<feature type="chain" id="PRO_5046587385" evidence="2">
    <location>
        <begin position="31"/>
        <end position="223"/>
    </location>
</feature>
<keyword evidence="4" id="KW-1185">Reference proteome</keyword>
<keyword evidence="2" id="KW-0732">Signal</keyword>
<protein>
    <submittedName>
        <fullName evidence="3">Uncharacterized protein</fullName>
    </submittedName>
</protein>
<evidence type="ECO:0000313" key="4">
    <source>
        <dbReference type="Proteomes" id="UP001321580"/>
    </source>
</evidence>
<feature type="signal peptide" evidence="2">
    <location>
        <begin position="1"/>
        <end position="30"/>
    </location>
</feature>
<dbReference type="RefSeq" id="WP_283212085.1">
    <property type="nucleotide sequence ID" value="NZ_JASGBI010000001.1"/>
</dbReference>
<name>A0ABT6XES1_9GAMM</name>
<sequence>MGTMRATWTSRWAALFVAAAATFGFGSASAQDYSFGWNPRSGDVWVDTWLSDVNRYGARYRDPFVDEMVRYYGAPRDLVTGLLVDRRWAPGDVYFACAIASTIGRPCRYVADIWERDHGQGWGEVAKGLGIKPGSPEFHRLKKGFVPSYDRWGRSITLDPQLQRDFPGRGKGAQDKAKPVHAGASTKTPAAAKPAGNSKGNPGNPGKGSAKDKGNNKGSGKGH</sequence>
<accession>A0ABT6XES1</accession>